<evidence type="ECO:0000256" key="9">
    <source>
        <dbReference type="ARBA" id="ARBA00022670"/>
    </source>
</evidence>
<dbReference type="PANTHER" id="PTHR32282">
    <property type="entry name" value="BINDING PROTEIN TRANSPEPTIDASE, PUTATIVE-RELATED"/>
    <property type="match status" value="1"/>
</dbReference>
<evidence type="ECO:0000256" key="13">
    <source>
        <dbReference type="ARBA" id="ARBA00022960"/>
    </source>
</evidence>
<dbReference type="Pfam" id="PF00912">
    <property type="entry name" value="Transgly"/>
    <property type="match status" value="1"/>
</dbReference>
<evidence type="ECO:0000256" key="19">
    <source>
        <dbReference type="ARBA" id="ARBA00032454"/>
    </source>
</evidence>
<feature type="domain" description="Penicillin-binding protein transpeptidase" evidence="25">
    <location>
        <begin position="402"/>
        <end position="646"/>
    </location>
</feature>
<comment type="similarity">
    <text evidence="4 23">In the C-terminal section; belongs to the transpeptidase family.</text>
</comment>
<proteinExistence type="inferred from homology"/>
<dbReference type="GO" id="GO:0005886">
    <property type="term" value="C:plasma membrane"/>
    <property type="evidence" value="ECO:0007669"/>
    <property type="project" value="UniProtKB-SubCell"/>
</dbReference>
<keyword evidence="16" id="KW-0046">Antibiotic resistance</keyword>
<dbReference type="GO" id="GO:0030288">
    <property type="term" value="C:outer membrane-bounded periplasmic space"/>
    <property type="evidence" value="ECO:0007669"/>
    <property type="project" value="TreeGrafter"/>
</dbReference>
<feature type="active site" description="Proton donor; for transglycosylase activity" evidence="24">
    <location>
        <position position="160"/>
    </location>
</feature>
<dbReference type="EMBL" id="JAGIBU010000002">
    <property type="protein sequence ID" value="MBS7824261.1"/>
    <property type="molecule type" value="Genomic_DNA"/>
</dbReference>
<reference evidence="28" key="1">
    <citation type="submission" date="2021-03" db="EMBL/GenBank/DDBJ databases">
        <title>Identification and antibiotic profiling of Wohlfahrtiimonas chitiniclastica, an underestimated human pathogen.</title>
        <authorList>
            <person name="Kopf A."/>
            <person name="Bunk B."/>
            <person name="Coldewey S."/>
            <person name="Gunzer F."/>
            <person name="Riedel T."/>
            <person name="Schroettner P."/>
        </authorList>
    </citation>
    <scope>NUCLEOTIDE SEQUENCE</scope>
    <source>
        <strain evidence="28">DSM 100917</strain>
    </source>
</reference>
<organism evidence="28 29">
    <name type="scientific">Wohlfahrtiimonas chitiniclastica</name>
    <dbReference type="NCBI Taxonomy" id="400946"/>
    <lineage>
        <taxon>Bacteria</taxon>
        <taxon>Pseudomonadati</taxon>
        <taxon>Pseudomonadota</taxon>
        <taxon>Gammaproteobacteria</taxon>
        <taxon>Cardiobacteriales</taxon>
        <taxon>Ignatzschineriaceae</taxon>
        <taxon>Wohlfahrtiimonas</taxon>
    </lineage>
</organism>
<evidence type="ECO:0000256" key="2">
    <source>
        <dbReference type="ARBA" id="ARBA00004236"/>
    </source>
</evidence>
<evidence type="ECO:0000256" key="18">
    <source>
        <dbReference type="ARBA" id="ARBA00023316"/>
    </source>
</evidence>
<dbReference type="NCBIfam" id="TIGR02071">
    <property type="entry name" value="PBP_1b"/>
    <property type="match status" value="1"/>
</dbReference>
<keyword evidence="14 23" id="KW-0573">Peptidoglycan synthesis</keyword>
<dbReference type="Pfam" id="PF14814">
    <property type="entry name" value="UB2H"/>
    <property type="match status" value="1"/>
</dbReference>
<keyword evidence="7" id="KW-1003">Cell membrane</keyword>
<keyword evidence="17" id="KW-0511">Multifunctional enzyme</keyword>
<evidence type="ECO:0000256" key="24">
    <source>
        <dbReference type="PIRSR" id="PIRSR002799-1"/>
    </source>
</evidence>
<dbReference type="GO" id="GO:0006508">
    <property type="term" value="P:proteolysis"/>
    <property type="evidence" value="ECO:0007669"/>
    <property type="project" value="UniProtKB-KW"/>
</dbReference>
<comment type="pathway">
    <text evidence="3 23">Cell wall biogenesis; peptidoglycan biosynthesis.</text>
</comment>
<evidence type="ECO:0000259" key="25">
    <source>
        <dbReference type="Pfam" id="PF00905"/>
    </source>
</evidence>
<evidence type="ECO:0000313" key="29">
    <source>
        <dbReference type="Proteomes" id="UP000680020"/>
    </source>
</evidence>
<name>A0AB35BX30_9GAMM</name>
<dbReference type="GO" id="GO:0009002">
    <property type="term" value="F:serine-type D-Ala-D-Ala carboxypeptidase activity"/>
    <property type="evidence" value="ECO:0007669"/>
    <property type="project" value="UniProtKB-EC"/>
</dbReference>
<gene>
    <name evidence="28" type="primary">mrcB</name>
    <name evidence="28" type="ORF">J7561_03460</name>
</gene>
<dbReference type="GO" id="GO:0008658">
    <property type="term" value="F:penicillin binding"/>
    <property type="evidence" value="ECO:0007669"/>
    <property type="project" value="UniProtKB-UniRule"/>
</dbReference>
<dbReference type="InterPro" id="IPR001264">
    <property type="entry name" value="Glyco_trans_51"/>
</dbReference>
<evidence type="ECO:0000313" key="28">
    <source>
        <dbReference type="EMBL" id="MBS7824261.1"/>
    </source>
</evidence>
<dbReference type="SUPFAM" id="SSF53955">
    <property type="entry name" value="Lysozyme-like"/>
    <property type="match status" value="1"/>
</dbReference>
<evidence type="ECO:0000256" key="17">
    <source>
        <dbReference type="ARBA" id="ARBA00023268"/>
    </source>
</evidence>
<dbReference type="GO" id="GO:0046677">
    <property type="term" value="P:response to antibiotic"/>
    <property type="evidence" value="ECO:0007669"/>
    <property type="project" value="UniProtKB-UniRule"/>
</dbReference>
<dbReference type="NCBIfam" id="TIGR02074">
    <property type="entry name" value="PBP_1a_fam"/>
    <property type="match status" value="1"/>
</dbReference>
<evidence type="ECO:0000256" key="22">
    <source>
        <dbReference type="NCBIfam" id="TIGR02071"/>
    </source>
</evidence>
<evidence type="ECO:0000256" key="5">
    <source>
        <dbReference type="ARBA" id="ARBA00007739"/>
    </source>
</evidence>
<comment type="caution">
    <text evidence="28">The sequence shown here is derived from an EMBL/GenBank/DDBJ whole genome shotgun (WGS) entry which is preliminary data.</text>
</comment>
<comment type="similarity">
    <text evidence="5 23">In the N-terminal section; belongs to the glycosyltransferase 51 family.</text>
</comment>
<evidence type="ECO:0000256" key="15">
    <source>
        <dbReference type="ARBA" id="ARBA00023136"/>
    </source>
</evidence>
<dbReference type="SUPFAM" id="SSF56601">
    <property type="entry name" value="beta-lactamase/transpeptidase-like"/>
    <property type="match status" value="1"/>
</dbReference>
<comment type="subcellular location">
    <subcellularLocation>
        <location evidence="2">Cell membrane</location>
    </subcellularLocation>
</comment>
<dbReference type="InterPro" id="IPR036950">
    <property type="entry name" value="PBP_transglycosylase"/>
</dbReference>
<dbReference type="PANTHER" id="PTHR32282:SF11">
    <property type="entry name" value="PENICILLIN-BINDING PROTEIN 1B"/>
    <property type="match status" value="1"/>
</dbReference>
<dbReference type="InterPro" id="IPR028166">
    <property type="entry name" value="UB2H"/>
</dbReference>
<evidence type="ECO:0000256" key="7">
    <source>
        <dbReference type="ARBA" id="ARBA00022475"/>
    </source>
</evidence>
<feature type="domain" description="Bifunctional transglycosylase second" evidence="27">
    <location>
        <begin position="38"/>
        <end position="116"/>
    </location>
</feature>
<evidence type="ECO:0000256" key="3">
    <source>
        <dbReference type="ARBA" id="ARBA00004752"/>
    </source>
</evidence>
<keyword evidence="9" id="KW-0645">Protease</keyword>
<dbReference type="GO" id="GO:0008955">
    <property type="term" value="F:peptidoglycan glycosyltransferase activity"/>
    <property type="evidence" value="ECO:0007669"/>
    <property type="project" value="UniProtKB-UniRule"/>
</dbReference>
<keyword evidence="10 23" id="KW-0328">Glycosyltransferase</keyword>
<evidence type="ECO:0000259" key="27">
    <source>
        <dbReference type="Pfam" id="PF14814"/>
    </source>
</evidence>
<comment type="catalytic activity">
    <reaction evidence="21">
        <text>[GlcNAc-(1-&gt;4)-Mur2Ac(oyl-L-Ala-gamma-D-Glu-L-Lys-D-Ala-D-Ala)](n)-di-trans,octa-cis-undecaprenyl diphosphate + beta-D-GlcNAc-(1-&gt;4)-Mur2Ac(oyl-L-Ala-gamma-D-Glu-L-Lys-D-Ala-D-Ala)-di-trans,octa-cis-undecaprenyl diphosphate = [GlcNAc-(1-&gt;4)-Mur2Ac(oyl-L-Ala-gamma-D-Glu-L-Lys-D-Ala-D-Ala)](n+1)-di-trans,octa-cis-undecaprenyl diphosphate + di-trans,octa-cis-undecaprenyl diphosphate + H(+)</text>
        <dbReference type="Rhea" id="RHEA:23708"/>
        <dbReference type="Rhea" id="RHEA-COMP:9602"/>
        <dbReference type="Rhea" id="RHEA-COMP:9603"/>
        <dbReference type="ChEBI" id="CHEBI:15378"/>
        <dbReference type="ChEBI" id="CHEBI:58405"/>
        <dbReference type="ChEBI" id="CHEBI:60033"/>
        <dbReference type="ChEBI" id="CHEBI:78435"/>
        <dbReference type="EC" id="2.4.99.28"/>
    </reaction>
</comment>
<dbReference type="InterPro" id="IPR011813">
    <property type="entry name" value="PBP_1b"/>
</dbReference>
<dbReference type="RefSeq" id="WP_051063864.1">
    <property type="nucleotide sequence ID" value="NZ_JAGIBS010000002.1"/>
</dbReference>
<dbReference type="GO" id="GO:0009274">
    <property type="term" value="C:peptidoglycan-based cell wall"/>
    <property type="evidence" value="ECO:0007669"/>
    <property type="project" value="UniProtKB-UniRule"/>
</dbReference>
<dbReference type="FunFam" id="1.10.3810.10:FF:000001">
    <property type="entry name" value="Penicillin-binding protein 1A"/>
    <property type="match status" value="1"/>
</dbReference>
<evidence type="ECO:0000256" key="1">
    <source>
        <dbReference type="ARBA" id="ARBA00002624"/>
    </source>
</evidence>
<keyword evidence="13 23" id="KW-0133">Cell shape</keyword>
<evidence type="ECO:0000256" key="6">
    <source>
        <dbReference type="ARBA" id="ARBA00018637"/>
    </source>
</evidence>
<feature type="active site" description="Acyl-ester intermediate; for transpeptidase activity" evidence="24">
    <location>
        <position position="439"/>
    </location>
</feature>
<dbReference type="InterPro" id="IPR050396">
    <property type="entry name" value="Glycosyltr_51/Transpeptidase"/>
</dbReference>
<dbReference type="Pfam" id="PF00905">
    <property type="entry name" value="Transpeptidase"/>
    <property type="match status" value="1"/>
</dbReference>
<evidence type="ECO:0000256" key="14">
    <source>
        <dbReference type="ARBA" id="ARBA00022984"/>
    </source>
</evidence>
<evidence type="ECO:0000256" key="23">
    <source>
        <dbReference type="PIRNR" id="PIRNR002799"/>
    </source>
</evidence>
<dbReference type="GO" id="GO:0071555">
    <property type="term" value="P:cell wall organization"/>
    <property type="evidence" value="ECO:0007669"/>
    <property type="project" value="UniProtKB-UniRule"/>
</dbReference>
<evidence type="ECO:0000256" key="11">
    <source>
        <dbReference type="ARBA" id="ARBA00022679"/>
    </source>
</evidence>
<sequence length="757" mass="84619">MVPIFFYYLIKTNQELGTQFEDRSWSIPARVYARPLELYVGKPIKKADLLLELEMLHYKKTAQLNQPGTYNDKDGTINIYLREFTYSDQHDPAQKIQVTIAGNTVKDLKSNQEDQAKKIDLIRVEPLHIASIYPAHNEDRILLKREEIPQLLVDTLLAMEDRQFYDHMGVNPKAIIRAMVANMKAGRKEQGGSTLTQQLIKNYFLTPAQTYERKIQEMFYALIIDWRYPKDDVLEAYMNEIYLGQDGARAIHGFGLASEFFFGKPVTELSINNIATLVGVIPSPSAYNPRKNPKLALKRRNLVLDVMAKQNLLSEAEVEALKQEPLDVLEQAPSSGITKYPAFVDLVTRQLKELYASEDLTTEGLKVFTTLDPIVQTYAEKAVIDTLPVIEKTRGVKNIQAAIIIAQNNTGEVEALVGDRQVRQAGFNRALSAKRQIGSLIKPFIYLRALEEPQRFSLATLLDDETPFEMNSGGKKWSPKNYDRRLHGWIPLITALAKSYNIPTIRLGLDVGVDSVIDTLYRLGLNPTEYNFPAVPSTLLGAIDITVFDVTQMYSTIANDGYYIPLKAIREVTQTDGTVLAQNLVAPKQAIFPGPNYLITRAMQNVVDAGTGGGLRRAGIKARVAGKTGTTNNYRDAWFAGFSGDRTAVAWVGKDDNTPVGRVGGATGGLPVWAAAMKNLILEDISNTPPKDIVNVRINTATGLPPPNYACPDMKTMTLPFIRGYQPTYPGDCDFYPPDTDFNFDDAFGEFNFDDFQ</sequence>
<dbReference type="Gene3D" id="3.30.2060.10">
    <property type="entry name" value="Penicillin-binding protein 1b domain"/>
    <property type="match status" value="1"/>
</dbReference>
<evidence type="ECO:0000256" key="10">
    <source>
        <dbReference type="ARBA" id="ARBA00022676"/>
    </source>
</evidence>
<keyword evidence="8" id="KW-0121">Carboxypeptidase</keyword>
<dbReference type="Gene3D" id="1.10.3810.10">
    <property type="entry name" value="Biosynthetic peptidoglycan transglycosylase-like"/>
    <property type="match status" value="1"/>
</dbReference>
<dbReference type="Gene3D" id="3.40.710.10">
    <property type="entry name" value="DD-peptidase/beta-lactamase superfamily"/>
    <property type="match status" value="1"/>
</dbReference>
<keyword evidence="12" id="KW-0378">Hydrolase</keyword>
<dbReference type="InterPro" id="IPR012338">
    <property type="entry name" value="Beta-lactam/transpept-like"/>
</dbReference>
<dbReference type="InterPro" id="IPR001460">
    <property type="entry name" value="PCN-bd_Tpept"/>
</dbReference>
<evidence type="ECO:0000256" key="21">
    <source>
        <dbReference type="ARBA" id="ARBA00049902"/>
    </source>
</evidence>
<accession>A0AB35BX30</accession>
<dbReference type="GO" id="GO:0008360">
    <property type="term" value="P:regulation of cell shape"/>
    <property type="evidence" value="ECO:0007669"/>
    <property type="project" value="UniProtKB-UniRule"/>
</dbReference>
<comment type="function">
    <text evidence="1 23">Cell wall formation. Synthesis of cross-linked peptidoglycan from the lipid intermediates. The enzyme has a penicillin-insensitive transglycosylase N-terminal domain (formation of linear glycan strands) and a penicillin-sensitive transpeptidase C-terminal domain (cross-linking of the peptide subunits).</text>
</comment>
<evidence type="ECO:0000259" key="26">
    <source>
        <dbReference type="Pfam" id="PF00912"/>
    </source>
</evidence>
<dbReference type="Proteomes" id="UP000680020">
    <property type="component" value="Unassembled WGS sequence"/>
</dbReference>
<evidence type="ECO:0000256" key="4">
    <source>
        <dbReference type="ARBA" id="ARBA00007090"/>
    </source>
</evidence>
<dbReference type="AlphaFoldDB" id="A0AB35BX30"/>
<dbReference type="PIRSF" id="PIRSF002799">
    <property type="entry name" value="PBP_1b"/>
    <property type="match status" value="1"/>
</dbReference>
<keyword evidence="18 23" id="KW-0961">Cell wall biogenesis/degradation</keyword>
<dbReference type="InterPro" id="IPR023346">
    <property type="entry name" value="Lysozyme-like_dom_sf"/>
</dbReference>
<dbReference type="GO" id="GO:0009252">
    <property type="term" value="P:peptidoglycan biosynthetic process"/>
    <property type="evidence" value="ECO:0007669"/>
    <property type="project" value="UniProtKB-UniRule"/>
</dbReference>
<comment type="catalytic activity">
    <reaction evidence="20">
        <text>Preferential cleavage: (Ac)2-L-Lys-D-Ala-|-D-Ala. Also transpeptidation of peptidyl-alanyl moieties that are N-acyl substituents of D-alanine.</text>
        <dbReference type="EC" id="3.4.16.4"/>
    </reaction>
</comment>
<protein>
    <recommendedName>
        <fullName evidence="6 22">Penicillin-binding protein 1B</fullName>
        <shortName evidence="23">PBP-1b</shortName>
        <shortName evidence="23">PBP1b</shortName>
    </recommendedName>
    <alternativeName>
        <fullName evidence="19 23">Murein polymerase</fullName>
    </alternativeName>
</protein>
<evidence type="ECO:0000256" key="8">
    <source>
        <dbReference type="ARBA" id="ARBA00022645"/>
    </source>
</evidence>
<evidence type="ECO:0000256" key="12">
    <source>
        <dbReference type="ARBA" id="ARBA00022801"/>
    </source>
</evidence>
<feature type="domain" description="Glycosyl transferase family 51" evidence="26">
    <location>
        <begin position="136"/>
        <end position="307"/>
    </location>
</feature>
<keyword evidence="15" id="KW-0472">Membrane</keyword>
<evidence type="ECO:0000256" key="20">
    <source>
        <dbReference type="ARBA" id="ARBA00034000"/>
    </source>
</evidence>
<evidence type="ECO:0000256" key="16">
    <source>
        <dbReference type="ARBA" id="ARBA00023251"/>
    </source>
</evidence>
<keyword evidence="11 23" id="KW-0808">Transferase</keyword>